<protein>
    <submittedName>
        <fullName evidence="2 4">Uncharacterized protein</fullName>
    </submittedName>
</protein>
<dbReference type="WBParaSite" id="GPUH_0001519801-mRNA-1">
    <property type="protein sequence ID" value="GPUH_0001519801-mRNA-1"/>
    <property type="gene ID" value="GPUH_0001519801"/>
</dbReference>
<reference evidence="2 3" key="2">
    <citation type="submission" date="2018-11" db="EMBL/GenBank/DDBJ databases">
        <authorList>
            <consortium name="Pathogen Informatics"/>
        </authorList>
    </citation>
    <scope>NUCLEOTIDE SEQUENCE [LARGE SCALE GENOMIC DNA]</scope>
</reference>
<evidence type="ECO:0000256" key="1">
    <source>
        <dbReference type="SAM" id="MobiDB-lite"/>
    </source>
</evidence>
<feature type="region of interest" description="Disordered" evidence="1">
    <location>
        <begin position="60"/>
        <end position="88"/>
    </location>
</feature>
<dbReference type="EMBL" id="UYRT01082120">
    <property type="protein sequence ID" value="VDN25512.1"/>
    <property type="molecule type" value="Genomic_DNA"/>
</dbReference>
<name>A0A183E2I7_9BILA</name>
<evidence type="ECO:0000313" key="4">
    <source>
        <dbReference type="WBParaSite" id="GPUH_0001519801-mRNA-1"/>
    </source>
</evidence>
<dbReference type="Proteomes" id="UP000271098">
    <property type="component" value="Unassembled WGS sequence"/>
</dbReference>
<evidence type="ECO:0000313" key="2">
    <source>
        <dbReference type="EMBL" id="VDN25512.1"/>
    </source>
</evidence>
<evidence type="ECO:0000313" key="3">
    <source>
        <dbReference type="Proteomes" id="UP000271098"/>
    </source>
</evidence>
<proteinExistence type="predicted"/>
<keyword evidence="3" id="KW-1185">Reference proteome</keyword>
<accession>A0A183E2I7</accession>
<organism evidence="4">
    <name type="scientific">Gongylonema pulchrum</name>
    <dbReference type="NCBI Taxonomy" id="637853"/>
    <lineage>
        <taxon>Eukaryota</taxon>
        <taxon>Metazoa</taxon>
        <taxon>Ecdysozoa</taxon>
        <taxon>Nematoda</taxon>
        <taxon>Chromadorea</taxon>
        <taxon>Rhabditida</taxon>
        <taxon>Spirurina</taxon>
        <taxon>Spiruromorpha</taxon>
        <taxon>Spiruroidea</taxon>
        <taxon>Gongylonematidae</taxon>
        <taxon>Gongylonema</taxon>
    </lineage>
</organism>
<sequence>MAKHQKSFQDAAWELFGVFCPERAQSSEASDQAVRKTVESYLSSLPPEEKKRFLEEAKKRACKAPKHTSGGSQSLTESDEDDQVAPGLTGCSMRAVPAELRQLLLGRSHLLPQLEDYNEAQKIHLKYPAELRTLVQIRTKRRMNAETNSFVNIGLPFLFRGNHSPLLSYQGFV</sequence>
<gene>
    <name evidence="2" type="ORF">GPUH_LOCUS15178</name>
</gene>
<reference evidence="4" key="1">
    <citation type="submission" date="2016-06" db="UniProtKB">
        <authorList>
            <consortium name="WormBaseParasite"/>
        </authorList>
    </citation>
    <scope>IDENTIFICATION</scope>
</reference>
<dbReference type="AlphaFoldDB" id="A0A183E2I7"/>